<reference evidence="1" key="1">
    <citation type="submission" date="2020-03" db="EMBL/GenBank/DDBJ databases">
        <title>The deep terrestrial virosphere.</title>
        <authorList>
            <person name="Holmfeldt K."/>
            <person name="Nilsson E."/>
            <person name="Simone D."/>
            <person name="Lopez-Fernandez M."/>
            <person name="Wu X."/>
            <person name="de Brujin I."/>
            <person name="Lundin D."/>
            <person name="Andersson A."/>
            <person name="Bertilsson S."/>
            <person name="Dopson M."/>
        </authorList>
    </citation>
    <scope>NUCLEOTIDE SEQUENCE</scope>
    <source>
        <strain evidence="2">MM415A03966</strain>
        <strain evidence="1">MM415B01343</strain>
    </source>
</reference>
<proteinExistence type="predicted"/>
<dbReference type="AlphaFoldDB" id="A0A6M3IPT3"/>
<gene>
    <name evidence="2" type="ORF">MM415A03966_0002</name>
    <name evidence="1" type="ORF">MM415B01343_0015</name>
</gene>
<accession>A0A6M3IPT3</accession>
<dbReference type="EMBL" id="MT141355">
    <property type="protein sequence ID" value="QJA59127.1"/>
    <property type="molecule type" value="Genomic_DNA"/>
</dbReference>
<name>A0A6M3IPT3_9ZZZZ</name>
<organism evidence="1">
    <name type="scientific">viral metagenome</name>
    <dbReference type="NCBI Taxonomy" id="1070528"/>
    <lineage>
        <taxon>unclassified sequences</taxon>
        <taxon>metagenomes</taxon>
        <taxon>organismal metagenomes</taxon>
    </lineage>
</organism>
<protein>
    <submittedName>
        <fullName evidence="1">Uncharacterized protein</fullName>
    </submittedName>
</protein>
<evidence type="ECO:0000313" key="2">
    <source>
        <dbReference type="EMBL" id="QJA70136.1"/>
    </source>
</evidence>
<evidence type="ECO:0000313" key="1">
    <source>
        <dbReference type="EMBL" id="QJA59127.1"/>
    </source>
</evidence>
<sequence>MREILLNSVQYKVEDEIIQKAINPYKGKLGGSGSREYGDFSQADAEEYFDFRNGIGKKRGGGADARLDWSDGIDFTTEGQGVLNGLVNTADYATWAANTAYVTTDFRIPTTANTYCYECTTAGTSHATTEPTWPTTVGNTVGDGTVTWTCRAYEAPLKIIDFEDETYIISATRIEKWDGTNRDGVYVGTELLTVRPTGEGSAQTFASSTGGTHYLEVDEVVTDNATTRVYDAGGTDRYDLYTVTVPKHMVGTINSVTVYARVMSSGATLQNGYAVVRTGGTTTYGTIVQNMGEDTWTWVSHTWTVNPTTSAAWTWDEIVAMEIGGRCVSDDGSSNLSTVYAVISCASEFADAIVVTDSTDSYLVVSSPLAAVYTSDGTTWTALVGCRGALAWYDTKLRSIDLDGEVVRSSAANDVDGTWTSFSLTGNFGTVYDLFEGKLLSDGTPTIYFTGTEGLYSIDVTNEVAYKQEVAYPNVTYAGHKGIYWNAGVWVATGYGIIKVAPSEATYVGSDLDDGLPSGYHGKVYDFTPVNSWLVYCVNGGTTDRSSIFKRNTVYGGNLQVYTTSAVNKPIACLHHSSSSLYTNGRLWWGEGTDVKYMMFPDITSNVKQVATYEYAASSNTAQLPIFRKMAAIPKTALRVAAITKSCSATEKITVYYGLNGAAVTTELGSFTSSPKPTTLTFNSGLGTSFYTIQLGAKMYRGGTNTNSPELESLAFYYLPTPTMISAWQVNVLALGTEGDSTFSAWETLRDTNTLVAFYPSGDTTKTSYIVKITQMPSRSWWENMGGREGKFTAVLEEIIKD</sequence>
<dbReference type="EMBL" id="MT141767">
    <property type="protein sequence ID" value="QJA70136.1"/>
    <property type="molecule type" value="Genomic_DNA"/>
</dbReference>